<dbReference type="Gramene" id="EFJ24986">
    <property type="protein sequence ID" value="EFJ24986"/>
    <property type="gene ID" value="SELMODRAFT_414216"/>
</dbReference>
<dbReference type="PANTHER" id="PTHR12189">
    <property type="entry name" value="MRNA GUANINE-7- METHYLTRANSFERASE"/>
    <property type="match status" value="1"/>
</dbReference>
<evidence type="ECO:0000256" key="3">
    <source>
        <dbReference type="ARBA" id="ARBA00022679"/>
    </source>
</evidence>
<keyword evidence="3" id="KW-0808">Transferase</keyword>
<evidence type="ECO:0000256" key="5">
    <source>
        <dbReference type="ARBA" id="ARBA00022884"/>
    </source>
</evidence>
<comment type="catalytic activity">
    <reaction evidence="7">
        <text>a 5'-end (5'-triphosphoguanosine)-ribonucleoside in mRNA + S-adenosyl-L-methionine = a 5'-end (N(7)-methyl 5'-triphosphoguanosine)-ribonucleoside in mRNA + S-adenosyl-L-homocysteine</text>
        <dbReference type="Rhea" id="RHEA:67008"/>
        <dbReference type="Rhea" id="RHEA-COMP:17166"/>
        <dbReference type="Rhea" id="RHEA-COMP:17167"/>
        <dbReference type="ChEBI" id="CHEBI:57856"/>
        <dbReference type="ChEBI" id="CHEBI:59789"/>
        <dbReference type="ChEBI" id="CHEBI:156461"/>
        <dbReference type="ChEBI" id="CHEBI:167617"/>
        <dbReference type="EC" id="2.1.1.56"/>
    </reaction>
</comment>
<feature type="domain" description="MRNA cap 0 methyltransferase" evidence="9">
    <location>
        <begin position="1"/>
        <end position="266"/>
    </location>
</feature>
<dbReference type="Pfam" id="PF03291">
    <property type="entry name" value="mRNA_G-N7_MeTrfase"/>
    <property type="match status" value="1"/>
</dbReference>
<feature type="compositionally biased region" description="Low complexity" evidence="8">
    <location>
        <begin position="776"/>
        <end position="788"/>
    </location>
</feature>
<evidence type="ECO:0000256" key="7">
    <source>
        <dbReference type="ARBA" id="ARBA00044712"/>
    </source>
</evidence>
<keyword evidence="5" id="KW-0694">RNA-binding</keyword>
<dbReference type="STRING" id="88036.D8RS16"/>
<dbReference type="HOGENOM" id="CLU_318957_0_0_1"/>
<keyword evidence="6" id="KW-0506">mRNA capping</keyword>
<dbReference type="GO" id="GO:0005634">
    <property type="term" value="C:nucleus"/>
    <property type="evidence" value="ECO:0000318"/>
    <property type="project" value="GO_Central"/>
</dbReference>
<evidence type="ECO:0000256" key="1">
    <source>
        <dbReference type="ARBA" id="ARBA00011926"/>
    </source>
</evidence>
<feature type="compositionally biased region" description="Basic and acidic residues" evidence="8">
    <location>
        <begin position="391"/>
        <end position="694"/>
    </location>
</feature>
<dbReference type="PANTHER" id="PTHR12189:SF3">
    <property type="entry name" value="MRNA (GUANINE-N(7))-METHYLTRANSFERASE"/>
    <property type="match status" value="1"/>
</dbReference>
<dbReference type="PROSITE" id="PS51562">
    <property type="entry name" value="RNA_CAP0_MT"/>
    <property type="match status" value="1"/>
</dbReference>
<dbReference type="InterPro" id="IPR004971">
    <property type="entry name" value="mRNA_G-N7_MeTrfase_dom"/>
</dbReference>
<accession>D8RS16</accession>
<dbReference type="Proteomes" id="UP000001514">
    <property type="component" value="Unassembled WGS sequence"/>
</dbReference>
<dbReference type="SUPFAM" id="SSF53335">
    <property type="entry name" value="S-adenosyl-L-methionine-dependent methyltransferases"/>
    <property type="match status" value="1"/>
</dbReference>
<keyword evidence="4" id="KW-0949">S-adenosyl-L-methionine</keyword>
<keyword evidence="11" id="KW-1185">Reference proteome</keyword>
<feature type="region of interest" description="Disordered" evidence="8">
    <location>
        <begin position="353"/>
        <end position="912"/>
    </location>
</feature>
<dbReference type="GO" id="GO:0006370">
    <property type="term" value="P:7-methylguanosine mRNA capping"/>
    <property type="evidence" value="ECO:0000318"/>
    <property type="project" value="GO_Central"/>
</dbReference>
<dbReference type="KEGG" id="smo:SELMODRAFT_414216"/>
<keyword evidence="6" id="KW-0507">mRNA processing</keyword>
<dbReference type="InParanoid" id="D8RS16"/>
<dbReference type="Gene3D" id="3.40.50.150">
    <property type="entry name" value="Vaccinia Virus protein VP39"/>
    <property type="match status" value="1"/>
</dbReference>
<feature type="region of interest" description="Disordered" evidence="8">
    <location>
        <begin position="302"/>
        <end position="324"/>
    </location>
</feature>
<dbReference type="GO" id="GO:0003723">
    <property type="term" value="F:RNA binding"/>
    <property type="evidence" value="ECO:0007669"/>
    <property type="project" value="UniProtKB-KW"/>
</dbReference>
<feature type="compositionally biased region" description="Basic and acidic residues" evidence="8">
    <location>
        <begin position="312"/>
        <end position="324"/>
    </location>
</feature>
<reference evidence="10 11" key="1">
    <citation type="journal article" date="2011" name="Science">
        <title>The Selaginella genome identifies genetic changes associated with the evolution of vascular plants.</title>
        <authorList>
            <person name="Banks J.A."/>
            <person name="Nishiyama T."/>
            <person name="Hasebe M."/>
            <person name="Bowman J.L."/>
            <person name="Gribskov M."/>
            <person name="dePamphilis C."/>
            <person name="Albert V.A."/>
            <person name="Aono N."/>
            <person name="Aoyama T."/>
            <person name="Ambrose B.A."/>
            <person name="Ashton N.W."/>
            <person name="Axtell M.J."/>
            <person name="Barker E."/>
            <person name="Barker M.S."/>
            <person name="Bennetzen J.L."/>
            <person name="Bonawitz N.D."/>
            <person name="Chapple C."/>
            <person name="Cheng C."/>
            <person name="Correa L.G."/>
            <person name="Dacre M."/>
            <person name="DeBarry J."/>
            <person name="Dreyer I."/>
            <person name="Elias M."/>
            <person name="Engstrom E.M."/>
            <person name="Estelle M."/>
            <person name="Feng L."/>
            <person name="Finet C."/>
            <person name="Floyd S.K."/>
            <person name="Frommer W.B."/>
            <person name="Fujita T."/>
            <person name="Gramzow L."/>
            <person name="Gutensohn M."/>
            <person name="Harholt J."/>
            <person name="Hattori M."/>
            <person name="Heyl A."/>
            <person name="Hirai T."/>
            <person name="Hiwatashi Y."/>
            <person name="Ishikawa M."/>
            <person name="Iwata M."/>
            <person name="Karol K.G."/>
            <person name="Koehler B."/>
            <person name="Kolukisaoglu U."/>
            <person name="Kubo M."/>
            <person name="Kurata T."/>
            <person name="Lalonde S."/>
            <person name="Li K."/>
            <person name="Li Y."/>
            <person name="Litt A."/>
            <person name="Lyons E."/>
            <person name="Manning G."/>
            <person name="Maruyama T."/>
            <person name="Michael T.P."/>
            <person name="Mikami K."/>
            <person name="Miyazaki S."/>
            <person name="Morinaga S."/>
            <person name="Murata T."/>
            <person name="Mueller-Roeber B."/>
            <person name="Nelson D.R."/>
            <person name="Obara M."/>
            <person name="Oguri Y."/>
            <person name="Olmstead R.G."/>
            <person name="Onodera N."/>
            <person name="Petersen B.L."/>
            <person name="Pils B."/>
            <person name="Prigge M."/>
            <person name="Rensing S.A."/>
            <person name="Riano-Pachon D.M."/>
            <person name="Roberts A.W."/>
            <person name="Sato Y."/>
            <person name="Scheller H.V."/>
            <person name="Schulz B."/>
            <person name="Schulz C."/>
            <person name="Shakirov E.V."/>
            <person name="Shibagaki N."/>
            <person name="Shinohara N."/>
            <person name="Shippen D.E."/>
            <person name="Soerensen I."/>
            <person name="Sotooka R."/>
            <person name="Sugimoto N."/>
            <person name="Sugita M."/>
            <person name="Sumikawa N."/>
            <person name="Tanurdzic M."/>
            <person name="Theissen G."/>
            <person name="Ulvskov P."/>
            <person name="Wakazuki S."/>
            <person name="Weng J.K."/>
            <person name="Willats W.W."/>
            <person name="Wipf D."/>
            <person name="Wolf P.G."/>
            <person name="Yang L."/>
            <person name="Zimmer A.D."/>
            <person name="Zhu Q."/>
            <person name="Mitros T."/>
            <person name="Hellsten U."/>
            <person name="Loque D."/>
            <person name="Otillar R."/>
            <person name="Salamov A."/>
            <person name="Schmutz J."/>
            <person name="Shapiro H."/>
            <person name="Lindquist E."/>
            <person name="Lucas S."/>
            <person name="Rokhsar D."/>
            <person name="Grigoriev I.V."/>
        </authorList>
    </citation>
    <scope>NUCLEOTIDE SEQUENCE [LARGE SCALE GENOMIC DNA]</scope>
</reference>
<evidence type="ECO:0000256" key="6">
    <source>
        <dbReference type="ARBA" id="ARBA00023042"/>
    </source>
</evidence>
<name>D8RS16_SELML</name>
<evidence type="ECO:0000256" key="2">
    <source>
        <dbReference type="ARBA" id="ARBA00022603"/>
    </source>
</evidence>
<feature type="compositionally biased region" description="Low complexity" evidence="8">
    <location>
        <begin position="853"/>
        <end position="866"/>
    </location>
</feature>
<feature type="compositionally biased region" description="Basic and acidic residues" evidence="8">
    <location>
        <begin position="705"/>
        <end position="757"/>
    </location>
</feature>
<sequence>MAAAGGSWAPWGSGLPGRLHDFVKTVLLQQLVSPGAAVASHSHLPHSKDAEEEWRTLGKPYTASFCQLDPFLGDLESKLQDKELPFDTICCLGHLQDSFSSEEKVKQLLENVVSLLKFGGIFFGITADASTLWSKYQKAVESALKTGTLRPGSTIPRVKAELYTITFDDDRFNIFGTRYQLRFADDGLAPQSQLLVHFPSLIRLAKEAGLEFIEIQNLDEFFEDYRHLFADAFTSNCSSFLDPKGKLMAPIRDVLSLYTTFIFRKAESYSPGRPALQPTYDLKESISTLTTEVIKVTEQKPELRSFSRRSHKNSDGETKKKSIFRKDTEDNSKIEAVEEVKAEVVKELRTYERAQRDSRRRGSESRAQVQEADSRKQVAESQGESAQEDEGGVRKSGMDSTKCPDVENDSSRSTKRSEMEDESWRPTRRADLEEDFRRSAKGDDDSRKSAKRAETSDDSRRSTKRSDKDDDFRRSTKTDDDFRRPAKRLEMEEDSRRFSKRLEADDDSRRSSRRPEDSRRSSTKRSDVDEDVGRPSTRRSEADDDFRRSARRPEMDDDCKKSAKRPEVDDDSRKSTRRGEMDDDSRKSTKHEDDARRSTTRRPEAEDDSRRSTTRRLEVEDDSRRSTTRRPEVEDDSRKTTRRPEGEDDSRRSTTRRPEADDDSRRSTTKRPEADDDSRRSATKRPEADDDSRRSSTKLPEAEDDSRRSTSKRSEPEDDPRRTEEDSRRSTAKRPETDDDSRRPAKPREADDRPTTREEEETPRSRRSSTIKNVNSATSATSAATTAAARDRGRSSSSINFDDFHSDLFGSGGRSSSAGANRRGSCAAVKSSTRLRIQEEEPASLGEQGLHPAASTTAASTAAAASISKPRFRDGASSRDGSLPAEAQRSKYLGTRTSSSTHDPCFQERRRE</sequence>
<evidence type="ECO:0000313" key="10">
    <source>
        <dbReference type="EMBL" id="EFJ24986.1"/>
    </source>
</evidence>
<dbReference type="EMBL" id="GL377588">
    <property type="protein sequence ID" value="EFJ24986.1"/>
    <property type="molecule type" value="Genomic_DNA"/>
</dbReference>
<dbReference type="eggNOG" id="ENOG502QR4R">
    <property type="taxonomic scope" value="Eukaryota"/>
</dbReference>
<dbReference type="OMA" id="CQITIRT"/>
<evidence type="ECO:0000256" key="4">
    <source>
        <dbReference type="ARBA" id="ARBA00022691"/>
    </source>
</evidence>
<dbReference type="InterPro" id="IPR029063">
    <property type="entry name" value="SAM-dependent_MTases_sf"/>
</dbReference>
<keyword evidence="2" id="KW-0489">Methyltransferase</keyword>
<evidence type="ECO:0000256" key="8">
    <source>
        <dbReference type="SAM" id="MobiDB-lite"/>
    </source>
</evidence>
<dbReference type="GO" id="GO:0004482">
    <property type="term" value="F:mRNA 5'-cap (guanine-N7-)-methyltransferase activity"/>
    <property type="evidence" value="ECO:0000318"/>
    <property type="project" value="GO_Central"/>
</dbReference>
<gene>
    <name evidence="10" type="ORF">SELMODRAFT_414216</name>
</gene>
<organism evidence="11">
    <name type="scientific">Selaginella moellendorffii</name>
    <name type="common">Spikemoss</name>
    <dbReference type="NCBI Taxonomy" id="88036"/>
    <lineage>
        <taxon>Eukaryota</taxon>
        <taxon>Viridiplantae</taxon>
        <taxon>Streptophyta</taxon>
        <taxon>Embryophyta</taxon>
        <taxon>Tracheophyta</taxon>
        <taxon>Lycopodiopsida</taxon>
        <taxon>Selaginellales</taxon>
        <taxon>Selaginellaceae</taxon>
        <taxon>Selaginella</taxon>
    </lineage>
</organism>
<protein>
    <recommendedName>
        <fullName evidence="1">mRNA (guanine-N(7))-methyltransferase</fullName>
        <ecNumber evidence="1">2.1.1.56</ecNumber>
    </recommendedName>
</protein>
<feature type="compositionally biased region" description="Low complexity" evidence="8">
    <location>
        <begin position="814"/>
        <end position="828"/>
    </location>
</feature>
<feature type="compositionally biased region" description="Basic and acidic residues" evidence="8">
    <location>
        <begin position="353"/>
        <end position="364"/>
    </location>
</feature>
<dbReference type="InterPro" id="IPR039753">
    <property type="entry name" value="RG7MT1"/>
</dbReference>
<dbReference type="EC" id="2.1.1.56" evidence="1"/>
<evidence type="ECO:0000259" key="9">
    <source>
        <dbReference type="PROSITE" id="PS51562"/>
    </source>
</evidence>
<proteinExistence type="predicted"/>
<dbReference type="AlphaFoldDB" id="D8RS16"/>
<evidence type="ECO:0000313" key="11">
    <source>
        <dbReference type="Proteomes" id="UP000001514"/>
    </source>
</evidence>